<gene>
    <name evidence="3" type="ORF">SAMN02745129_4333</name>
</gene>
<dbReference type="Gene3D" id="3.30.70.260">
    <property type="match status" value="2"/>
</dbReference>
<dbReference type="GO" id="GO:0005737">
    <property type="term" value="C:cytoplasm"/>
    <property type="evidence" value="ECO:0007669"/>
    <property type="project" value="UniProtKB-SubCell"/>
</dbReference>
<dbReference type="InterPro" id="IPR002912">
    <property type="entry name" value="ACT_dom"/>
</dbReference>
<dbReference type="AlphaFoldDB" id="A0A1M5YRC1"/>
<dbReference type="PANTHER" id="PTHR34875">
    <property type="entry name" value="UPF0237 PROTEIN MJ1558"/>
    <property type="match status" value="1"/>
</dbReference>
<organism evidence="3 4">
    <name type="scientific">Ferrimonas marina</name>
    <dbReference type="NCBI Taxonomy" id="299255"/>
    <lineage>
        <taxon>Bacteria</taxon>
        <taxon>Pseudomonadati</taxon>
        <taxon>Pseudomonadota</taxon>
        <taxon>Gammaproteobacteria</taxon>
        <taxon>Alteromonadales</taxon>
        <taxon>Ferrimonadaceae</taxon>
        <taxon>Ferrimonas</taxon>
    </lineage>
</organism>
<sequence>MNDLFVMSVEGPDRTGLLRKLAETTHAHGGKWLASKLSNLEGRFVALIKVEVPSENTSQLKELLVQNSEVTVTFYPCQPSTERRINAAFNIDANDRPGLVNDITQLLANHDINIEELDSHRLGLSDGQNLFTATLSVTMPPELDPAFIARELEGLHEQMAVNVIPTL</sequence>
<dbReference type="Pfam" id="PF01842">
    <property type="entry name" value="ACT"/>
    <property type="match status" value="1"/>
</dbReference>
<protein>
    <recommendedName>
        <fullName evidence="1">Glycine cleavage system transcriptional repressor</fullName>
    </recommendedName>
</protein>
<dbReference type="Proteomes" id="UP000184268">
    <property type="component" value="Unassembled WGS sequence"/>
</dbReference>
<keyword evidence="4" id="KW-1185">Reference proteome</keyword>
<dbReference type="PANTHER" id="PTHR34875:SF6">
    <property type="entry name" value="UPF0237 PROTEIN MJ1558"/>
    <property type="match status" value="1"/>
</dbReference>
<evidence type="ECO:0000259" key="2">
    <source>
        <dbReference type="PROSITE" id="PS51671"/>
    </source>
</evidence>
<keyword evidence="1" id="KW-0804">Transcription</keyword>
<dbReference type="PIRSF" id="PIRSF028103">
    <property type="entry name" value="GcvR"/>
    <property type="match status" value="1"/>
</dbReference>
<feature type="domain" description="ACT" evidence="2">
    <location>
        <begin position="88"/>
        <end position="166"/>
    </location>
</feature>
<dbReference type="GO" id="GO:0006355">
    <property type="term" value="P:regulation of DNA-templated transcription"/>
    <property type="evidence" value="ECO:0007669"/>
    <property type="project" value="UniProtKB-UniRule"/>
</dbReference>
<dbReference type="InterPro" id="IPR050990">
    <property type="entry name" value="UPF0237/GcvR_regulator"/>
</dbReference>
<name>A0A1M5YRC1_9GAMM</name>
<evidence type="ECO:0000313" key="4">
    <source>
        <dbReference type="Proteomes" id="UP000184268"/>
    </source>
</evidence>
<dbReference type="STRING" id="299255.SAMN02745129_4333"/>
<dbReference type="SUPFAM" id="SSF55021">
    <property type="entry name" value="ACT-like"/>
    <property type="match status" value="2"/>
</dbReference>
<evidence type="ECO:0000313" key="3">
    <source>
        <dbReference type="EMBL" id="SHI14616.1"/>
    </source>
</evidence>
<dbReference type="InterPro" id="IPR045865">
    <property type="entry name" value="ACT-like_dom_sf"/>
</dbReference>
<dbReference type="EMBL" id="FQXG01000008">
    <property type="protein sequence ID" value="SHI14616.1"/>
    <property type="molecule type" value="Genomic_DNA"/>
</dbReference>
<reference evidence="3 4" key="1">
    <citation type="submission" date="2016-11" db="EMBL/GenBank/DDBJ databases">
        <authorList>
            <person name="Jaros S."/>
            <person name="Januszkiewicz K."/>
            <person name="Wedrychowicz H."/>
        </authorList>
    </citation>
    <scope>NUCLEOTIDE SEQUENCE [LARGE SCALE GENOMIC DNA]</scope>
    <source>
        <strain evidence="3 4">DSM 16917</strain>
    </source>
</reference>
<dbReference type="RefSeq" id="WP_067660229.1">
    <property type="nucleotide sequence ID" value="NZ_FQXG01000008.1"/>
</dbReference>
<keyword evidence="1" id="KW-0678">Repressor</keyword>
<evidence type="ECO:0000256" key="1">
    <source>
        <dbReference type="PIRNR" id="PIRNR028103"/>
    </source>
</evidence>
<dbReference type="OrthoDB" id="5814370at2"/>
<dbReference type="PROSITE" id="PS51671">
    <property type="entry name" value="ACT"/>
    <property type="match status" value="1"/>
</dbReference>
<dbReference type="Pfam" id="PF13740">
    <property type="entry name" value="ACT_6"/>
    <property type="match status" value="1"/>
</dbReference>
<accession>A0A1M5YRC1</accession>
<dbReference type="InterPro" id="IPR016867">
    <property type="entry name" value="GcvR"/>
</dbReference>
<comment type="subcellular location">
    <subcellularLocation>
        <location evidence="1">Cytoplasm</location>
    </subcellularLocation>
</comment>
<keyword evidence="1" id="KW-0963">Cytoplasm</keyword>
<proteinExistence type="predicted"/>